<evidence type="ECO:0000256" key="1">
    <source>
        <dbReference type="SAM" id="Phobius"/>
    </source>
</evidence>
<reference evidence="2 3" key="1">
    <citation type="submission" date="2018-06" db="EMBL/GenBank/DDBJ databases">
        <authorList>
            <consortium name="Pathogen Informatics"/>
            <person name="Doyle S."/>
        </authorList>
    </citation>
    <scope>NUCLEOTIDE SEQUENCE [LARGE SCALE GENOMIC DNA]</scope>
    <source>
        <strain evidence="2 3">NCTC11978</strain>
    </source>
</reference>
<sequence>MVSYSAQYQFFARDKHGFLTSDIDSTADARRWAEGGPDDKRRYKFLADNKTFIEQEFNQLYAALKKGAIANDGAGKKFWLYCYSCSIMLKNYYEIHDGEGKPNAKKFADFAEVIRKRCENVEDAKIGPKDEGFLKKLGEDIGASLKEMRATPFSISKIVSNVGFANVSRIYWTFCRLTMKNSLFLARELQWIEKLGNILGKEIDVEAIVHTWEKPNHIFRALSVGFFVGRMILNMGIALKHAIAPTSTDEEALTTWRRFTDELYDRRLTYLNDIVWATVNGLTNYNDYFGISNPVAGWATAAFLLFDVSLLLYRRELAKGAYLTKRAQYEEECIYHEQFPDQQEHAVALKILREQIKQLDNSWEIESSTYLFNATGALLLLMGFSASMLLTPAALIAGSYLVCTLGVAIYLSDGAYSNYKEKSVALRTAELENAGPKTIGLAQWEQKTASDNFYFTLGKNAVMPALFMTTMAISWPAALVMTATYMVYSLGSSYHKHNQDKATELSINSLDDTPRTFSFV</sequence>
<keyword evidence="1" id="KW-1133">Transmembrane helix</keyword>
<dbReference type="AlphaFoldDB" id="A0A378IZQ4"/>
<organism evidence="2 3">
    <name type="scientific">Legionella feeleii</name>
    <dbReference type="NCBI Taxonomy" id="453"/>
    <lineage>
        <taxon>Bacteria</taxon>
        <taxon>Pseudomonadati</taxon>
        <taxon>Pseudomonadota</taxon>
        <taxon>Gammaproteobacteria</taxon>
        <taxon>Legionellales</taxon>
        <taxon>Legionellaceae</taxon>
        <taxon>Legionella</taxon>
    </lineage>
</organism>
<feature type="transmembrane region" description="Helical" evidence="1">
    <location>
        <begin position="465"/>
        <end position="488"/>
    </location>
</feature>
<name>A0A378IZQ4_9GAMM</name>
<accession>A0A378IZQ4</accession>
<feature type="transmembrane region" description="Helical" evidence="1">
    <location>
        <begin position="378"/>
        <end position="411"/>
    </location>
</feature>
<keyword evidence="1" id="KW-0472">Membrane</keyword>
<keyword evidence="1" id="KW-0812">Transmembrane</keyword>
<dbReference type="Proteomes" id="UP000254033">
    <property type="component" value="Unassembled WGS sequence"/>
</dbReference>
<proteinExistence type="predicted"/>
<protein>
    <submittedName>
        <fullName evidence="2">Coiled-coil protein</fullName>
    </submittedName>
</protein>
<evidence type="ECO:0000313" key="3">
    <source>
        <dbReference type="Proteomes" id="UP000254033"/>
    </source>
</evidence>
<dbReference type="RefSeq" id="WP_115176324.1">
    <property type="nucleotide sequence ID" value="NZ_UGNY01000001.1"/>
</dbReference>
<dbReference type="EMBL" id="UGNY01000001">
    <property type="protein sequence ID" value="STX40035.1"/>
    <property type="molecule type" value="Genomic_DNA"/>
</dbReference>
<gene>
    <name evidence="2" type="ORF">NCTC11978_03242</name>
</gene>
<evidence type="ECO:0000313" key="2">
    <source>
        <dbReference type="EMBL" id="STX40035.1"/>
    </source>
</evidence>